<evidence type="ECO:0000256" key="1">
    <source>
        <dbReference type="ARBA" id="ARBA00004141"/>
    </source>
</evidence>
<dbReference type="VEuPathDB" id="FungiDB:GLRG_03483"/>
<gene>
    <name evidence="9" type="ORF">GLRG_03483</name>
</gene>
<dbReference type="PANTHER" id="PTHR33048">
    <property type="entry name" value="PTH11-LIKE INTEGRAL MEMBRANE PROTEIN (AFU_ORTHOLOGUE AFUA_5G11245)"/>
    <property type="match status" value="1"/>
</dbReference>
<dbReference type="InterPro" id="IPR049326">
    <property type="entry name" value="Rhodopsin_dom_fungi"/>
</dbReference>
<dbReference type="PANTHER" id="PTHR33048:SF129">
    <property type="entry name" value="INTEGRAL MEMBRANE PROTEIN-RELATED"/>
    <property type="match status" value="1"/>
</dbReference>
<comment type="similarity">
    <text evidence="5">Belongs to the SAT4 family.</text>
</comment>
<evidence type="ECO:0000256" key="2">
    <source>
        <dbReference type="ARBA" id="ARBA00022692"/>
    </source>
</evidence>
<protein>
    <recommendedName>
        <fullName evidence="8">Rhodopsin domain-containing protein</fullName>
    </recommendedName>
</protein>
<comment type="subcellular location">
    <subcellularLocation>
        <location evidence="1">Membrane</location>
        <topology evidence="1">Multi-pass membrane protein</topology>
    </subcellularLocation>
</comment>
<feature type="transmembrane region" description="Helical" evidence="7">
    <location>
        <begin position="48"/>
        <end position="68"/>
    </location>
</feature>
<feature type="region of interest" description="Disordered" evidence="6">
    <location>
        <begin position="286"/>
        <end position="380"/>
    </location>
</feature>
<dbReference type="eggNOG" id="ENOG502SP8T">
    <property type="taxonomic scope" value="Eukaryota"/>
</dbReference>
<keyword evidence="3 7" id="KW-1133">Transmembrane helix</keyword>
<dbReference type="AlphaFoldDB" id="E3QBK0"/>
<keyword evidence="4 7" id="KW-0472">Membrane</keyword>
<feature type="transmembrane region" description="Helical" evidence="7">
    <location>
        <begin position="214"/>
        <end position="237"/>
    </location>
</feature>
<dbReference type="OrthoDB" id="5413793at2759"/>
<keyword evidence="2 7" id="KW-0812">Transmembrane</keyword>
<evidence type="ECO:0000256" key="4">
    <source>
        <dbReference type="ARBA" id="ARBA00023136"/>
    </source>
</evidence>
<evidence type="ECO:0000256" key="7">
    <source>
        <dbReference type="SAM" id="Phobius"/>
    </source>
</evidence>
<feature type="transmembrane region" description="Helical" evidence="7">
    <location>
        <begin position="183"/>
        <end position="202"/>
    </location>
</feature>
<feature type="transmembrane region" description="Helical" evidence="7">
    <location>
        <begin position="15"/>
        <end position="36"/>
    </location>
</feature>
<evidence type="ECO:0000256" key="6">
    <source>
        <dbReference type="SAM" id="MobiDB-lite"/>
    </source>
</evidence>
<dbReference type="HOGENOM" id="CLU_028200_11_0_1"/>
<dbReference type="GO" id="GO:0016020">
    <property type="term" value="C:membrane"/>
    <property type="evidence" value="ECO:0007669"/>
    <property type="project" value="UniProtKB-SubCell"/>
</dbReference>
<feature type="domain" description="Rhodopsin" evidence="8">
    <location>
        <begin position="36"/>
        <end position="276"/>
    </location>
</feature>
<evidence type="ECO:0000313" key="10">
    <source>
        <dbReference type="Proteomes" id="UP000008782"/>
    </source>
</evidence>
<organism evidence="10">
    <name type="scientific">Colletotrichum graminicola (strain M1.001 / M2 / FGSC 10212)</name>
    <name type="common">Maize anthracnose fungus</name>
    <name type="synonym">Glomerella graminicola</name>
    <dbReference type="NCBI Taxonomy" id="645133"/>
    <lineage>
        <taxon>Eukaryota</taxon>
        <taxon>Fungi</taxon>
        <taxon>Dikarya</taxon>
        <taxon>Ascomycota</taxon>
        <taxon>Pezizomycotina</taxon>
        <taxon>Sordariomycetes</taxon>
        <taxon>Hypocreomycetidae</taxon>
        <taxon>Glomerellales</taxon>
        <taxon>Glomerellaceae</taxon>
        <taxon>Colletotrichum</taxon>
        <taxon>Colletotrichum graminicola species complex</taxon>
    </lineage>
</organism>
<evidence type="ECO:0000259" key="8">
    <source>
        <dbReference type="Pfam" id="PF20684"/>
    </source>
</evidence>
<dbReference type="EMBL" id="GG697340">
    <property type="protein sequence ID" value="EFQ28339.1"/>
    <property type="molecule type" value="Genomic_DNA"/>
</dbReference>
<feature type="transmembrane region" description="Helical" evidence="7">
    <location>
        <begin position="101"/>
        <end position="118"/>
    </location>
</feature>
<name>E3QBK0_COLGM</name>
<keyword evidence="10" id="KW-1185">Reference proteome</keyword>
<feature type="compositionally biased region" description="Basic and acidic residues" evidence="6">
    <location>
        <begin position="335"/>
        <end position="352"/>
    </location>
</feature>
<dbReference type="InterPro" id="IPR052337">
    <property type="entry name" value="SAT4-like"/>
</dbReference>
<dbReference type="Pfam" id="PF20684">
    <property type="entry name" value="Fung_rhodopsin"/>
    <property type="match status" value="1"/>
</dbReference>
<dbReference type="RefSeq" id="XP_008092359.1">
    <property type="nucleotide sequence ID" value="XM_008094168.1"/>
</dbReference>
<accession>E3QBK0</accession>
<proteinExistence type="inferred from homology"/>
<evidence type="ECO:0000256" key="5">
    <source>
        <dbReference type="ARBA" id="ARBA00038359"/>
    </source>
</evidence>
<dbReference type="GeneID" id="24408848"/>
<feature type="compositionally biased region" description="Polar residues" evidence="6">
    <location>
        <begin position="287"/>
        <end position="332"/>
    </location>
</feature>
<evidence type="ECO:0000256" key="3">
    <source>
        <dbReference type="ARBA" id="ARBA00022989"/>
    </source>
</evidence>
<sequence>MTAFNGSFLYHPDSAGHHIFDLNLALIIVSTVLVFLRLSVRGFLVKALGWDDLIATIAWALCVTLSALEMDTTHYGTGAQMKDVPQETLLQFTMRLTIMELIHFIASGAVRLAILAFLPRLSKNRVYRWLLYGLSTIVVAVSLTGVFFMLTECSQIPDVFNYAASWRQCRDKRDERLMVLSQSIIWIFVDFMLVALPLWVVASYRQMGIKAIQILLVFSLGIFAVATGIARFIIILTTDFSDNTTYKMLHIAIWTDAEVHVGLWVGCFPALQPLIRHASSMMGLRGQPQSKTWRSRTDTAISANPPNKKSVVNGSPRSSSNFRSELSENQPKGSPADRIEMVDLEKGQDRGRILQQRDLMFDVDLSDTPDTANEGKNASG</sequence>
<feature type="transmembrane region" description="Helical" evidence="7">
    <location>
        <begin position="130"/>
        <end position="150"/>
    </location>
</feature>
<reference evidence="10" key="1">
    <citation type="journal article" date="2012" name="Nat. Genet.">
        <title>Lifestyle transitions in plant pathogenic Colletotrichum fungi deciphered by genome and transcriptome analyses.</title>
        <authorList>
            <person name="O'Connell R.J."/>
            <person name="Thon M.R."/>
            <person name="Hacquard S."/>
            <person name="Amyotte S.G."/>
            <person name="Kleemann J."/>
            <person name="Torres M.F."/>
            <person name="Damm U."/>
            <person name="Buiate E.A."/>
            <person name="Epstein L."/>
            <person name="Alkan N."/>
            <person name="Altmueller J."/>
            <person name="Alvarado-Balderrama L."/>
            <person name="Bauser C.A."/>
            <person name="Becker C."/>
            <person name="Birren B.W."/>
            <person name="Chen Z."/>
            <person name="Choi J."/>
            <person name="Crouch J.A."/>
            <person name="Duvick J.P."/>
            <person name="Farman M.A."/>
            <person name="Gan P."/>
            <person name="Heiman D."/>
            <person name="Henrissat B."/>
            <person name="Howard R.J."/>
            <person name="Kabbage M."/>
            <person name="Koch C."/>
            <person name="Kracher B."/>
            <person name="Kubo Y."/>
            <person name="Law A.D."/>
            <person name="Lebrun M.-H."/>
            <person name="Lee Y.-H."/>
            <person name="Miyara I."/>
            <person name="Moore N."/>
            <person name="Neumann U."/>
            <person name="Nordstroem K."/>
            <person name="Panaccione D.G."/>
            <person name="Panstruga R."/>
            <person name="Place M."/>
            <person name="Proctor R.H."/>
            <person name="Prusky D."/>
            <person name="Rech G."/>
            <person name="Reinhardt R."/>
            <person name="Rollins J.A."/>
            <person name="Rounsley S."/>
            <person name="Schardl C.L."/>
            <person name="Schwartz D.C."/>
            <person name="Shenoy N."/>
            <person name="Shirasu K."/>
            <person name="Sikhakolli U.R."/>
            <person name="Stueber K."/>
            <person name="Sukno S.A."/>
            <person name="Sweigard J.A."/>
            <person name="Takano Y."/>
            <person name="Takahara H."/>
            <person name="Trail F."/>
            <person name="van der Does H.C."/>
            <person name="Voll L.M."/>
            <person name="Will I."/>
            <person name="Young S."/>
            <person name="Zeng Q."/>
            <person name="Zhang J."/>
            <person name="Zhou S."/>
            <person name="Dickman M.B."/>
            <person name="Schulze-Lefert P."/>
            <person name="Ver Loren van Themaat E."/>
            <person name="Ma L.-J."/>
            <person name="Vaillancourt L.J."/>
        </authorList>
    </citation>
    <scope>NUCLEOTIDE SEQUENCE [LARGE SCALE GENOMIC DNA]</scope>
    <source>
        <strain evidence="10">M1.001 / M2 / FGSC 10212</strain>
    </source>
</reference>
<dbReference type="Proteomes" id="UP000008782">
    <property type="component" value="Unassembled WGS sequence"/>
</dbReference>
<evidence type="ECO:0000313" key="9">
    <source>
        <dbReference type="EMBL" id="EFQ28339.1"/>
    </source>
</evidence>
<feature type="compositionally biased region" description="Polar residues" evidence="6">
    <location>
        <begin position="368"/>
        <end position="380"/>
    </location>
</feature>